<accession>A0ABU3LBN3</accession>
<protein>
    <submittedName>
        <fullName evidence="3">Two-component regulator propeller domain-containing protein</fullName>
    </submittedName>
</protein>
<dbReference type="Pfam" id="PF07494">
    <property type="entry name" value="Reg_prop"/>
    <property type="match status" value="1"/>
</dbReference>
<evidence type="ECO:0000313" key="4">
    <source>
        <dbReference type="Proteomes" id="UP001257277"/>
    </source>
</evidence>
<dbReference type="EMBL" id="JAVTTO010000001">
    <property type="protein sequence ID" value="MDT7831139.1"/>
    <property type="molecule type" value="Genomic_DNA"/>
</dbReference>
<feature type="chain" id="PRO_5046865436" evidence="1">
    <location>
        <begin position="19"/>
        <end position="774"/>
    </location>
</feature>
<reference evidence="3 4" key="1">
    <citation type="submission" date="2023-09" db="EMBL/GenBank/DDBJ databases">
        <title>Novel taxa isolated from Blanes Bay.</title>
        <authorList>
            <person name="Rey-Velasco X."/>
            <person name="Lucena T."/>
        </authorList>
    </citation>
    <scope>NUCLEOTIDE SEQUENCE [LARGE SCALE GENOMIC DNA]</scope>
    <source>
        <strain evidence="3 4">S356</strain>
    </source>
</reference>
<keyword evidence="4" id="KW-1185">Reference proteome</keyword>
<dbReference type="InterPro" id="IPR011110">
    <property type="entry name" value="Reg_prop"/>
</dbReference>
<dbReference type="InterPro" id="IPR048954">
    <property type="entry name" value="PorZ_N"/>
</dbReference>
<sequence length="774" mass="84919">MKKAVFFLAILYSTLVSAQVDYSSSWEDFFSYNNVKDFEKIGETIYALSDNGVFIYNTTTQETQKLSSVQGLSGETTSAIHYNESFNRLVIGYENGLIEVVDQDGSISISADIVNFNQSGEKRINHISEFNDKLYLSTPFAVVVYDIDRLEFGDTYFIGNNSTAVKINETIVFNDVIYAATENGIYRADVSNPNLIDFNNWELRFPGNYTHISAFNNRLFSVRGNDIYEINGAAINVVRSFLEPIIGFKVSSSNIAVSLSTSASFLDVGLNQVLQVTANAPFEYNLNNALAVDNTFFLATKEFGILSAAFSNATNLTEIHPEGPITNDVFSIQAQENHLWVVYGGYTPTFAPTNERKGFSHYNGENWTTVNYSDTQPFPDMVDITIDPTNPEKVFISCFNETQNVDDIRTAGLITVENDAVTNFYNHINSGLEDLRATNPTATSVRVSSSAFDRQGNLWMTNIDTPQELKKFSSGGAWSGFDISSIKEVDAFGLTEVAIDRNNSVWIGSRRDGALVFNENGNRMRALTTQATRGSLPNANVRTIAVDRNNRIWIGTLSGLVIFNNASGLFDADVYDANPIIILDDGIPRRLLGDQTVNSIVVDGADNKWLGTDNGGVIYTNPNGQTTLANFSTQNSPLPSNKIIKITVDDSTGKVFFATDKGVVAYKSNVAPFGDTLGDVYAYPNPALKNHATVTIDGRNGTHLPKGTNVKILDVAGHLVYETNVVEGQELQGGKVVWNKTNLAGKKVASGIYIVLLSNDDATETSFTKIAIVN</sequence>
<organism evidence="3 4">
    <name type="scientific">Asprobacillus argus</name>
    <dbReference type="NCBI Taxonomy" id="3076534"/>
    <lineage>
        <taxon>Bacteria</taxon>
        <taxon>Pseudomonadati</taxon>
        <taxon>Bacteroidota</taxon>
        <taxon>Flavobacteriia</taxon>
        <taxon>Flavobacteriales</taxon>
        <taxon>Flavobacteriaceae</taxon>
        <taxon>Asprobacillus</taxon>
    </lineage>
</organism>
<evidence type="ECO:0000313" key="3">
    <source>
        <dbReference type="EMBL" id="MDT7831139.1"/>
    </source>
</evidence>
<name>A0ABU3LBN3_9FLAO</name>
<dbReference type="RefSeq" id="WP_349240391.1">
    <property type="nucleotide sequence ID" value="NZ_JAVTTO010000001.1"/>
</dbReference>
<dbReference type="Gene3D" id="2.130.10.10">
    <property type="entry name" value="YVTN repeat-like/Quinoprotein amine dehydrogenase"/>
    <property type="match status" value="3"/>
</dbReference>
<evidence type="ECO:0000256" key="1">
    <source>
        <dbReference type="SAM" id="SignalP"/>
    </source>
</evidence>
<gene>
    <name evidence="3" type="ORF">RQM59_02040</name>
</gene>
<proteinExistence type="predicted"/>
<dbReference type="SUPFAM" id="SSF63825">
    <property type="entry name" value="YWTD domain"/>
    <property type="match status" value="1"/>
</dbReference>
<keyword evidence="1" id="KW-0732">Signal</keyword>
<dbReference type="Pfam" id="PF21544">
    <property type="entry name" value="PorZ_N_b_propeller"/>
    <property type="match status" value="1"/>
</dbReference>
<feature type="signal peptide" evidence="1">
    <location>
        <begin position="1"/>
        <end position="18"/>
    </location>
</feature>
<dbReference type="InterPro" id="IPR015943">
    <property type="entry name" value="WD40/YVTN_repeat-like_dom_sf"/>
</dbReference>
<dbReference type="SUPFAM" id="SSF63829">
    <property type="entry name" value="Calcium-dependent phosphotriesterase"/>
    <property type="match status" value="1"/>
</dbReference>
<dbReference type="Proteomes" id="UP001257277">
    <property type="component" value="Unassembled WGS sequence"/>
</dbReference>
<evidence type="ECO:0000259" key="2">
    <source>
        <dbReference type="Pfam" id="PF21544"/>
    </source>
</evidence>
<feature type="domain" description="PorZ N-terminal beta-propeller" evidence="2">
    <location>
        <begin position="45"/>
        <end position="202"/>
    </location>
</feature>
<comment type="caution">
    <text evidence="3">The sequence shown here is derived from an EMBL/GenBank/DDBJ whole genome shotgun (WGS) entry which is preliminary data.</text>
</comment>